<keyword evidence="5 8" id="KW-0862">Zinc</keyword>
<feature type="binding site" evidence="8">
    <location>
        <position position="348"/>
    </location>
    <ligand>
        <name>Zn(2+)</name>
        <dbReference type="ChEBI" id="CHEBI:29105"/>
        <label>2</label>
    </ligand>
</feature>
<feature type="binding site" evidence="8">
    <location>
        <position position="40"/>
    </location>
    <ligand>
        <name>Zn(2+)</name>
        <dbReference type="ChEBI" id="CHEBI:29105"/>
        <label>2</label>
    </ligand>
</feature>
<accession>A0A3D5QD67</accession>
<keyword evidence="10" id="KW-0812">Transmembrane</keyword>
<keyword evidence="10" id="KW-1133">Transmembrane helix</keyword>
<evidence type="ECO:0000256" key="9">
    <source>
        <dbReference type="RuleBase" id="RU003946"/>
    </source>
</evidence>
<feature type="binding site" evidence="8">
    <location>
        <position position="310"/>
    </location>
    <ligand>
        <name>Zn(2+)</name>
        <dbReference type="ChEBI" id="CHEBI:29105"/>
        <label>2</label>
    </ligand>
</feature>
<feature type="binding site" evidence="8">
    <location>
        <position position="269"/>
    </location>
    <ligand>
        <name>Zn(2+)</name>
        <dbReference type="ChEBI" id="CHEBI:29105"/>
        <label>2</label>
    </ligand>
</feature>
<evidence type="ECO:0000313" key="12">
    <source>
        <dbReference type="Proteomes" id="UP000262325"/>
    </source>
</evidence>
<gene>
    <name evidence="11" type="ORF">DHM44_08875</name>
</gene>
<evidence type="ECO:0000256" key="4">
    <source>
        <dbReference type="ARBA" id="ARBA00022801"/>
    </source>
</evidence>
<evidence type="ECO:0000313" key="11">
    <source>
        <dbReference type="EMBL" id="HCW93781.1"/>
    </source>
</evidence>
<keyword evidence="6 8" id="KW-0460">Magnesium</keyword>
<dbReference type="PANTHER" id="PTHR11596">
    <property type="entry name" value="ALKALINE PHOSPHATASE"/>
    <property type="match status" value="1"/>
</dbReference>
<organism evidence="11 12">
    <name type="scientific">Flexistipes sinusarabici</name>
    <dbReference type="NCBI Taxonomy" id="2352"/>
    <lineage>
        <taxon>Bacteria</taxon>
        <taxon>Pseudomonadati</taxon>
        <taxon>Deferribacterota</taxon>
        <taxon>Deferribacteres</taxon>
        <taxon>Deferribacterales</taxon>
        <taxon>Flexistipitaceae</taxon>
        <taxon>Flexistipes</taxon>
    </lineage>
</organism>
<feature type="binding site" evidence="8">
    <location>
        <position position="264"/>
    </location>
    <ligand>
        <name>Mg(2+)</name>
        <dbReference type="ChEBI" id="CHEBI:18420"/>
    </ligand>
</feature>
<protein>
    <submittedName>
        <fullName evidence="11">Alkaline phosphatase</fullName>
    </submittedName>
</protein>
<comment type="cofactor">
    <cofactor evidence="8">
        <name>Zn(2+)</name>
        <dbReference type="ChEBI" id="CHEBI:29105"/>
    </cofactor>
    <text evidence="8">Binds 2 Zn(2+) ions.</text>
</comment>
<name>A0A3D5QD67_FLESI</name>
<dbReference type="EMBL" id="DPPF01000185">
    <property type="protein sequence ID" value="HCW93781.1"/>
    <property type="molecule type" value="Genomic_DNA"/>
</dbReference>
<dbReference type="Pfam" id="PF00245">
    <property type="entry name" value="Alk_phosphatase"/>
    <property type="match status" value="2"/>
</dbReference>
<dbReference type="InterPro" id="IPR001952">
    <property type="entry name" value="Alkaline_phosphatase"/>
</dbReference>
<evidence type="ECO:0000256" key="7">
    <source>
        <dbReference type="PIRSR" id="PIRSR601952-1"/>
    </source>
</evidence>
<comment type="caution">
    <text evidence="11">The sequence shown here is derived from an EMBL/GenBank/DDBJ whole genome shotgun (WGS) entry which is preliminary data.</text>
</comment>
<dbReference type="PROSITE" id="PS00123">
    <property type="entry name" value="ALKALINE_PHOSPHATASE"/>
    <property type="match status" value="1"/>
</dbReference>
<comment type="similarity">
    <text evidence="1 9">Belongs to the alkaline phosphatase family.</text>
</comment>
<dbReference type="Proteomes" id="UP000262325">
    <property type="component" value="Unassembled WGS sequence"/>
</dbReference>
<feature type="binding site" evidence="8">
    <location>
        <position position="40"/>
    </location>
    <ligand>
        <name>Mg(2+)</name>
        <dbReference type="ChEBI" id="CHEBI:18420"/>
    </ligand>
</feature>
<keyword evidence="4" id="KW-0378">Hydrolase</keyword>
<dbReference type="InterPro" id="IPR017850">
    <property type="entry name" value="Alkaline_phosphatase_core_sf"/>
</dbReference>
<dbReference type="PRINTS" id="PR00113">
    <property type="entry name" value="ALKPHPHTASE"/>
</dbReference>
<dbReference type="SUPFAM" id="SSF53649">
    <property type="entry name" value="Alkaline phosphatase-like"/>
    <property type="match status" value="1"/>
</dbReference>
<evidence type="ECO:0000256" key="5">
    <source>
        <dbReference type="ARBA" id="ARBA00022833"/>
    </source>
</evidence>
<comment type="cofactor">
    <cofactor evidence="8">
        <name>Mg(2+)</name>
        <dbReference type="ChEBI" id="CHEBI:18420"/>
    </cofactor>
    <text evidence="8">Binds 1 Mg(2+) ion.</text>
</comment>
<feature type="transmembrane region" description="Helical" evidence="10">
    <location>
        <begin position="7"/>
        <end position="27"/>
    </location>
</feature>
<evidence type="ECO:0000256" key="8">
    <source>
        <dbReference type="PIRSR" id="PIRSR601952-2"/>
    </source>
</evidence>
<dbReference type="CDD" id="cd16012">
    <property type="entry name" value="ALP"/>
    <property type="match status" value="1"/>
</dbReference>
<evidence type="ECO:0000256" key="1">
    <source>
        <dbReference type="ARBA" id="ARBA00005984"/>
    </source>
</evidence>
<feature type="active site" description="Phosphoserine intermediate" evidence="7">
    <location>
        <position position="84"/>
    </location>
</feature>
<keyword evidence="2" id="KW-0597">Phosphoprotein</keyword>
<evidence type="ECO:0000256" key="2">
    <source>
        <dbReference type="ARBA" id="ARBA00022553"/>
    </source>
</evidence>
<dbReference type="GO" id="GO:0046872">
    <property type="term" value="F:metal ion binding"/>
    <property type="evidence" value="ECO:0007669"/>
    <property type="project" value="UniProtKB-KW"/>
</dbReference>
<dbReference type="PANTHER" id="PTHR11596:SF5">
    <property type="entry name" value="ALKALINE PHOSPHATASE"/>
    <property type="match status" value="1"/>
</dbReference>
<sequence length="386" mass="42910">MIRIINLILAVTFIFIQLISINTFLYAENTPKNIILMIGDGMGSSHIKAAKLKKRGENGLLSMQKLDIHGYIRTLSANGEITDSAAAATAMATGTKTNNEIIGKDPDYNNLKNILEYAEKYGKSTGIVTTVQLTHATPAAFATHVRNRYKMEEIAVQIINKNIEVLFGGGENYFLPENQNGCFAGEGKRDDGINLISKAVKNGYIYVCTKQELKNLDTGITNRVLGLFGAEEIKRPIKPNLTLLTKKAVEILSDDPDGFFLMVEAGQIDWASHENNGTDMLNSMLQFDKAVKTAYQLSQTSETLLIVTSDHQTGKFKITPDRESLFADGPFYMPDGTKFFIQWNSDEHTADKVKIFASGVNAEMFNGTHENTFIFDVMYRSLKMKN</sequence>
<reference evidence="11 12" key="1">
    <citation type="journal article" date="2018" name="Nat. Biotechnol.">
        <title>A standardized bacterial taxonomy based on genome phylogeny substantially revises the tree of life.</title>
        <authorList>
            <person name="Parks D.H."/>
            <person name="Chuvochina M."/>
            <person name="Waite D.W."/>
            <person name="Rinke C."/>
            <person name="Skarshewski A."/>
            <person name="Chaumeil P.A."/>
            <person name="Hugenholtz P."/>
        </authorList>
    </citation>
    <scope>NUCLEOTIDE SEQUENCE [LARGE SCALE GENOMIC DNA]</scope>
    <source>
        <strain evidence="11">UBA8672</strain>
    </source>
</reference>
<feature type="binding site" evidence="8">
    <location>
        <position position="135"/>
    </location>
    <ligand>
        <name>Mg(2+)</name>
        <dbReference type="ChEBI" id="CHEBI:18420"/>
    </ligand>
</feature>
<dbReference type="AlphaFoldDB" id="A0A3D5QD67"/>
<proteinExistence type="inferred from homology"/>
<feature type="binding site" evidence="8">
    <location>
        <position position="137"/>
    </location>
    <ligand>
        <name>Mg(2+)</name>
        <dbReference type="ChEBI" id="CHEBI:18420"/>
    </ligand>
</feature>
<keyword evidence="3 8" id="KW-0479">Metal-binding</keyword>
<evidence type="ECO:0000256" key="10">
    <source>
        <dbReference type="SAM" id="Phobius"/>
    </source>
</evidence>
<feature type="binding site" evidence="8">
    <location>
        <position position="273"/>
    </location>
    <ligand>
        <name>Zn(2+)</name>
        <dbReference type="ChEBI" id="CHEBI:29105"/>
        <label>2</label>
    </ligand>
</feature>
<dbReference type="Gene3D" id="3.40.720.10">
    <property type="entry name" value="Alkaline Phosphatase, subunit A"/>
    <property type="match status" value="1"/>
</dbReference>
<keyword evidence="10" id="KW-0472">Membrane</keyword>
<feature type="binding site" evidence="8">
    <location>
        <position position="311"/>
    </location>
    <ligand>
        <name>Zn(2+)</name>
        <dbReference type="ChEBI" id="CHEBI:29105"/>
        <label>2</label>
    </ligand>
</feature>
<dbReference type="SMART" id="SM00098">
    <property type="entry name" value="alkPPc"/>
    <property type="match status" value="1"/>
</dbReference>
<dbReference type="GO" id="GO:0004035">
    <property type="term" value="F:alkaline phosphatase activity"/>
    <property type="evidence" value="ECO:0007669"/>
    <property type="project" value="TreeGrafter"/>
</dbReference>
<evidence type="ECO:0000256" key="6">
    <source>
        <dbReference type="ARBA" id="ARBA00022842"/>
    </source>
</evidence>
<dbReference type="InterPro" id="IPR018299">
    <property type="entry name" value="Alkaline_phosphatase_AS"/>
</dbReference>
<evidence type="ECO:0000256" key="3">
    <source>
        <dbReference type="ARBA" id="ARBA00022723"/>
    </source>
</evidence>